<feature type="coiled-coil region" evidence="1">
    <location>
        <begin position="72"/>
        <end position="99"/>
    </location>
</feature>
<dbReference type="AlphaFoldDB" id="A0A8X6K4Y1"/>
<comment type="caution">
    <text evidence="2">The sequence shown here is derived from an EMBL/GenBank/DDBJ whole genome shotgun (WGS) entry which is preliminary data.</text>
</comment>
<feature type="non-terminal residue" evidence="2">
    <location>
        <position position="1"/>
    </location>
</feature>
<gene>
    <name evidence="2" type="primary">NCL1_12590</name>
    <name evidence="2" type="ORF">TNCT_274871</name>
</gene>
<accession>A0A8X6K4Y1</accession>
<evidence type="ECO:0000313" key="2">
    <source>
        <dbReference type="EMBL" id="GFR31251.1"/>
    </source>
</evidence>
<feature type="coiled-coil region" evidence="1">
    <location>
        <begin position="195"/>
        <end position="251"/>
    </location>
</feature>
<proteinExistence type="predicted"/>
<keyword evidence="3" id="KW-1185">Reference proteome</keyword>
<evidence type="ECO:0000256" key="1">
    <source>
        <dbReference type="SAM" id="Coils"/>
    </source>
</evidence>
<evidence type="ECO:0000313" key="3">
    <source>
        <dbReference type="Proteomes" id="UP000887116"/>
    </source>
</evidence>
<dbReference type="EMBL" id="BMAO01029378">
    <property type="protein sequence ID" value="GFR31251.1"/>
    <property type="molecule type" value="Genomic_DNA"/>
</dbReference>
<reference evidence="2" key="1">
    <citation type="submission" date="2020-07" db="EMBL/GenBank/DDBJ databases">
        <title>Multicomponent nature underlies the extraordinary mechanical properties of spider dragline silk.</title>
        <authorList>
            <person name="Kono N."/>
            <person name="Nakamura H."/>
            <person name="Mori M."/>
            <person name="Yoshida Y."/>
            <person name="Ohtoshi R."/>
            <person name="Malay A.D."/>
            <person name="Moran D.A.P."/>
            <person name="Tomita M."/>
            <person name="Numata K."/>
            <person name="Arakawa K."/>
        </authorList>
    </citation>
    <scope>NUCLEOTIDE SEQUENCE</scope>
</reference>
<protein>
    <submittedName>
        <fullName evidence="2">Uncharacterized protein</fullName>
    </submittedName>
</protein>
<organism evidence="2 3">
    <name type="scientific">Trichonephila clavata</name>
    <name type="common">Joro spider</name>
    <name type="synonym">Nephila clavata</name>
    <dbReference type="NCBI Taxonomy" id="2740835"/>
    <lineage>
        <taxon>Eukaryota</taxon>
        <taxon>Metazoa</taxon>
        <taxon>Ecdysozoa</taxon>
        <taxon>Arthropoda</taxon>
        <taxon>Chelicerata</taxon>
        <taxon>Arachnida</taxon>
        <taxon>Araneae</taxon>
        <taxon>Araneomorphae</taxon>
        <taxon>Entelegynae</taxon>
        <taxon>Araneoidea</taxon>
        <taxon>Nephilidae</taxon>
        <taxon>Trichonephila</taxon>
    </lineage>
</organism>
<dbReference type="OrthoDB" id="10510486at2759"/>
<feature type="coiled-coil region" evidence="1">
    <location>
        <begin position="713"/>
        <end position="832"/>
    </location>
</feature>
<dbReference type="Proteomes" id="UP000887116">
    <property type="component" value="Unassembled WGS sequence"/>
</dbReference>
<keyword evidence="1" id="KW-0175">Coiled coil</keyword>
<name>A0A8X6K4Y1_TRICU</name>
<sequence>VLFLKVKDAVSTCKRLCISAIEKAKKGVRDADEGLKMLKDVLDASEDSVVKTTCIYLLQSSIDYKENEIYACKKVQKLIKNYMDNLEVTEEEMLEYLNNSPVLEALPSEVKSDIAQNVVSEGRLEVVFTNVEDIESESIEKIIDEADGKESVKFVPTADLGEEVKNTIKVEKVKGFLEEGSHYINERKFKSQDEIDKILADLDKLKITIQNVEKEDSEVFEICCNAILNYTNVLRMESQNVENELQSLNKLSIEDIKNTEDVEFAANCKRILMNGVKNRKAGHTVIEFELMKLVRYQDSRITEMCKDELIYLQEIINREIHIIREKVKRLERSNKMELLEICKKLSQEFMQLVNSSIHMTESILQSVTEKKMKIELEDAQFVAVCKDVFHSHIVQRKKEIALKQQTIDQIADIKLAPENLDAEVDFVFRMCTNLCDFSVETRYKEIERIECELIKQMKINVSESISECEQYFLEITEVLKNNLLALKKETEEIQLLRLHFWKMNEDEFADLIGKHKDFILSVMQRNMLEEKILKKKINIFRGKQDRERESSAKTDEIDLDTLNVFNQEASQKKLQTEAFDMLSMCKGNIFYTIENFDNEMKNLKKALEKLKSQRTSTKQPMKTLSEILPSAHNYTPKQIALLEELEQEILDSESCKEELEFCEQLYLTTIDRQKEKIAAFRQILGKINAVEYDLNSEAAELIFGWRNLCSALCDSLTVQNEVFENDLAKFENAEQLMEEQETSIEYIEEILKHTTSLKESILGNVLVKLQDLKARKLKLSEEVSRTRSKCRQLLEEFIEGLEDDLKCSINSFESLKNSINGLEENTDETELSDAQNIVQDCKKCFIRLIENRKKGIHAVNLELKFLIRNYEESNIEKSTVLPSWQERFLLFVGLDKEETTVIKKGPHIQGSLMQDSKNQVKSTTETSGAVAKSTDRAKLTKYQDLMESLIHKNKKQPAYIISSWNDILGQSFLIEKLERCNDGNERKMFHVEKTWDDLLLDVTKIVSSEEKISALLFTEKETFLQLSSWMNILTEAVDSWNTKISEGLAPKAHEITLLQWKSKMKEKEFYTPLNMDKFLRRKDLSSRTDDEEPSTSVTKNLKKVVKRKYDEDYIKYGFSWCGDETAPRPQCII</sequence>